<protein>
    <submittedName>
        <fullName evidence="1">Phosphohydrolase</fullName>
    </submittedName>
</protein>
<dbReference type="Proteomes" id="UP000235777">
    <property type="component" value="Unassembled WGS sequence"/>
</dbReference>
<dbReference type="EMBL" id="PNYC01000007">
    <property type="protein sequence ID" value="PMS36325.1"/>
    <property type="molecule type" value="Genomic_DNA"/>
</dbReference>
<dbReference type="InterPro" id="IPR052567">
    <property type="entry name" value="OP_Dioxygenase"/>
</dbReference>
<dbReference type="SUPFAM" id="SSF109604">
    <property type="entry name" value="HD-domain/PDEase-like"/>
    <property type="match status" value="1"/>
</dbReference>
<keyword evidence="2" id="KW-1185">Reference proteome</keyword>
<dbReference type="CDD" id="cd00077">
    <property type="entry name" value="HDc"/>
    <property type="match status" value="1"/>
</dbReference>
<sequence length="195" mass="21323">MALSLDDIRALFQQHGDISYSGEPVTQLQHALQCATCAERENAGDALVAAALLHDLGHLLNLQGDTPTAHGIDDMHQYFALPFLRPVLPDSVLEPIRLHVDAKRYLCAVDDGYYERLSADSKRSLELQGGVFSREDAEAFSRKPYASDAVRLRQWDDAAKDASIVTPDLEHFLAAVTRVMKPAHGEQASTGATAV</sequence>
<dbReference type="InterPro" id="IPR003607">
    <property type="entry name" value="HD/PDEase_dom"/>
</dbReference>
<dbReference type="InterPro" id="IPR017670">
    <property type="entry name" value="Phosphonate_degrad-assoc"/>
</dbReference>
<dbReference type="PANTHER" id="PTHR40202">
    <property type="match status" value="1"/>
</dbReference>
<accession>A0A2N7X4C3</accession>
<dbReference type="NCBIfam" id="TIGR03276">
    <property type="entry name" value="Phn-HD"/>
    <property type="match status" value="1"/>
</dbReference>
<dbReference type="STRING" id="863227.GCA_000373005_05150"/>
<organism evidence="1 2">
    <name type="scientific">Trinickia symbiotica</name>
    <dbReference type="NCBI Taxonomy" id="863227"/>
    <lineage>
        <taxon>Bacteria</taxon>
        <taxon>Pseudomonadati</taxon>
        <taxon>Pseudomonadota</taxon>
        <taxon>Betaproteobacteria</taxon>
        <taxon>Burkholderiales</taxon>
        <taxon>Burkholderiaceae</taxon>
        <taxon>Trinickia</taxon>
    </lineage>
</organism>
<gene>
    <name evidence="1" type="ORF">C0Z20_12630</name>
</gene>
<dbReference type="OrthoDB" id="823268at2"/>
<dbReference type="RefSeq" id="WP_018443761.1">
    <property type="nucleotide sequence ID" value="NZ_KB890217.1"/>
</dbReference>
<proteinExistence type="predicted"/>
<dbReference type="AlphaFoldDB" id="A0A2N7X4C3"/>
<evidence type="ECO:0000313" key="2">
    <source>
        <dbReference type="Proteomes" id="UP000235777"/>
    </source>
</evidence>
<dbReference type="PANTHER" id="PTHR40202:SF1">
    <property type="entry name" value="HD DOMAIN-CONTAINING PROTEIN"/>
    <property type="match status" value="1"/>
</dbReference>
<dbReference type="GO" id="GO:0016787">
    <property type="term" value="F:hydrolase activity"/>
    <property type="evidence" value="ECO:0007669"/>
    <property type="project" value="UniProtKB-KW"/>
</dbReference>
<name>A0A2N7X4C3_9BURK</name>
<reference evidence="1 2" key="1">
    <citation type="submission" date="2018-01" db="EMBL/GenBank/DDBJ databases">
        <title>Whole genome analyses suggest that Burkholderia sensu lato contains two further novel genera in the rhizoxinica-symbiotica group Mycetohabitans gen. nov., and Trinickia gen. nov.: implications for the evolution of diazotrophy and nodulation in the Burkholderiaceae.</title>
        <authorList>
            <person name="Estrada-de los Santos P."/>
            <person name="Palmer M."/>
            <person name="Chavez-Ramirez B."/>
            <person name="Beukes C."/>
            <person name="Steenkamp E.T."/>
            <person name="Hirsch A.M."/>
            <person name="Manyaka P."/>
            <person name="Maluk M."/>
            <person name="Lafos M."/>
            <person name="Crook M."/>
            <person name="Gross E."/>
            <person name="Simon M.F."/>
            <person name="Bueno dos Reis Junior F."/>
            <person name="Poole P.S."/>
            <person name="Venter S.N."/>
            <person name="James E.K."/>
        </authorList>
    </citation>
    <scope>NUCLEOTIDE SEQUENCE [LARGE SCALE GENOMIC DNA]</scope>
    <source>
        <strain evidence="1 2">JPY 581</strain>
    </source>
</reference>
<comment type="caution">
    <text evidence="1">The sequence shown here is derived from an EMBL/GenBank/DDBJ whole genome shotgun (WGS) entry which is preliminary data.</text>
</comment>
<evidence type="ECO:0000313" key="1">
    <source>
        <dbReference type="EMBL" id="PMS36325.1"/>
    </source>
</evidence>
<dbReference type="Gene3D" id="1.10.3210.10">
    <property type="entry name" value="Hypothetical protein af1432"/>
    <property type="match status" value="1"/>
</dbReference>
<keyword evidence="1" id="KW-0378">Hydrolase</keyword>